<dbReference type="Gene3D" id="1.20.5.170">
    <property type="match status" value="1"/>
</dbReference>
<dbReference type="Pfam" id="PF07366">
    <property type="entry name" value="SnoaL"/>
    <property type="match status" value="1"/>
</dbReference>
<dbReference type="Gene3D" id="3.10.450.50">
    <property type="match status" value="1"/>
</dbReference>
<reference evidence="4" key="1">
    <citation type="journal article" date="2023" name="Commun. Biol.">
        <title>Genome analysis of Parmales, the sister group of diatoms, reveals the evolutionary specialization of diatoms from phago-mixotrophs to photoautotrophs.</title>
        <authorList>
            <person name="Ban H."/>
            <person name="Sato S."/>
            <person name="Yoshikawa S."/>
            <person name="Yamada K."/>
            <person name="Nakamura Y."/>
            <person name="Ichinomiya M."/>
            <person name="Sato N."/>
            <person name="Blanc-Mathieu R."/>
            <person name="Endo H."/>
            <person name="Kuwata A."/>
            <person name="Ogata H."/>
        </authorList>
    </citation>
    <scope>NUCLEOTIDE SEQUENCE [LARGE SCALE GENOMIC DNA]</scope>
    <source>
        <strain evidence="4">NIES 3701</strain>
    </source>
</reference>
<proteinExistence type="predicted"/>
<dbReference type="SUPFAM" id="SSF54427">
    <property type="entry name" value="NTF2-like"/>
    <property type="match status" value="1"/>
</dbReference>
<comment type="caution">
    <text evidence="3">The sequence shown here is derived from an EMBL/GenBank/DDBJ whole genome shotgun (WGS) entry which is preliminary data.</text>
</comment>
<organism evidence="3 4">
    <name type="scientific">Triparma strigata</name>
    <dbReference type="NCBI Taxonomy" id="1606541"/>
    <lineage>
        <taxon>Eukaryota</taxon>
        <taxon>Sar</taxon>
        <taxon>Stramenopiles</taxon>
        <taxon>Ochrophyta</taxon>
        <taxon>Bolidophyceae</taxon>
        <taxon>Parmales</taxon>
        <taxon>Triparmaceae</taxon>
        <taxon>Triparma</taxon>
    </lineage>
</organism>
<dbReference type="InterPro" id="IPR046347">
    <property type="entry name" value="bZIP_sf"/>
</dbReference>
<protein>
    <recommendedName>
        <fullName evidence="2">BZIP domain-containing protein</fullName>
    </recommendedName>
</protein>
<feature type="compositionally biased region" description="Polar residues" evidence="1">
    <location>
        <begin position="84"/>
        <end position="95"/>
    </location>
</feature>
<accession>A0A9W7BGK0</accession>
<dbReference type="InterPro" id="IPR009959">
    <property type="entry name" value="Cyclase_SnoaL-like"/>
</dbReference>
<dbReference type="OrthoDB" id="10358170at2759"/>
<sequence length="318" mass="35279">MTSLANVFDDDLMSSDLFLELESVSPLSHESGDVTPSSTFEFDQLAAANYAYPTVQQTKYDETAPVLIPRSPESTRPSSPTSSVNSATPYTSKYPSSLANSNLSEEEKERIRREKKREADRKCRKRKKERINDMECKMRRLEDERRHLISKVDMLERSRAVSPSSAGAGSDANSVQIAQSAVNSFNADLPSIASFTKSYCSDNCEVISQASVTQGKDAFVKLLISMKKQFPNSSLKIVSVKDESSNKLHLTWTITGMLSNGKPLNLEGHSFVTVVDGLIVKNVCMWDAMSVMAQMLGMSQDELVEKSESASHFEDFIL</sequence>
<evidence type="ECO:0000259" key="2">
    <source>
        <dbReference type="PROSITE" id="PS50217"/>
    </source>
</evidence>
<dbReference type="GO" id="GO:0003700">
    <property type="term" value="F:DNA-binding transcription factor activity"/>
    <property type="evidence" value="ECO:0007669"/>
    <property type="project" value="InterPro"/>
</dbReference>
<dbReference type="InterPro" id="IPR004827">
    <property type="entry name" value="bZIP"/>
</dbReference>
<evidence type="ECO:0000313" key="3">
    <source>
        <dbReference type="EMBL" id="GMH85765.1"/>
    </source>
</evidence>
<dbReference type="EMBL" id="BRXY01000307">
    <property type="protein sequence ID" value="GMH85765.1"/>
    <property type="molecule type" value="Genomic_DNA"/>
</dbReference>
<evidence type="ECO:0000313" key="4">
    <source>
        <dbReference type="Proteomes" id="UP001165085"/>
    </source>
</evidence>
<gene>
    <name evidence="3" type="ORF">TrST_g4809</name>
</gene>
<dbReference type="InterPro" id="IPR032710">
    <property type="entry name" value="NTF2-like_dom_sf"/>
</dbReference>
<dbReference type="GO" id="GO:0030638">
    <property type="term" value="P:polyketide metabolic process"/>
    <property type="evidence" value="ECO:0007669"/>
    <property type="project" value="InterPro"/>
</dbReference>
<feature type="compositionally biased region" description="Low complexity" evidence="1">
    <location>
        <begin position="69"/>
        <end position="83"/>
    </location>
</feature>
<feature type="domain" description="BZIP" evidence="2">
    <location>
        <begin position="106"/>
        <end position="158"/>
    </location>
</feature>
<name>A0A9W7BGK0_9STRA</name>
<feature type="compositionally biased region" description="Basic and acidic residues" evidence="1">
    <location>
        <begin position="105"/>
        <end position="121"/>
    </location>
</feature>
<keyword evidence="4" id="KW-1185">Reference proteome</keyword>
<dbReference type="AlphaFoldDB" id="A0A9W7BGK0"/>
<dbReference type="PROSITE" id="PS50217">
    <property type="entry name" value="BZIP"/>
    <property type="match status" value="1"/>
</dbReference>
<feature type="region of interest" description="Disordered" evidence="1">
    <location>
        <begin position="68"/>
        <end position="127"/>
    </location>
</feature>
<dbReference type="SUPFAM" id="SSF57959">
    <property type="entry name" value="Leucine zipper domain"/>
    <property type="match status" value="1"/>
</dbReference>
<evidence type="ECO:0000256" key="1">
    <source>
        <dbReference type="SAM" id="MobiDB-lite"/>
    </source>
</evidence>
<dbReference type="Proteomes" id="UP001165085">
    <property type="component" value="Unassembled WGS sequence"/>
</dbReference>